<comment type="caution">
    <text evidence="3">The sequence shown here is derived from an EMBL/GenBank/DDBJ whole genome shotgun (WGS) entry which is preliminary data.</text>
</comment>
<sequence>MEANVGKTDRLIRIAAGLVLLSLVFVGPQSWWGLIGLVPLATAFINFCPAYRLLGVNTLGK</sequence>
<reference evidence="3" key="1">
    <citation type="journal article" date="2023" name="Int. J. Syst. Evol. Microbiol.">
        <title>Methylocystis iwaonis sp. nov., a type II methane-oxidizing bacterium from surface soil of a rice paddy field in Japan, and emended description of the genus Methylocystis (ex Whittenbury et al. 1970) Bowman et al. 1993.</title>
        <authorList>
            <person name="Kaise H."/>
            <person name="Sawadogo J.B."/>
            <person name="Alam M.S."/>
            <person name="Ueno C."/>
            <person name="Dianou D."/>
            <person name="Shinjo R."/>
            <person name="Asakawa S."/>
        </authorList>
    </citation>
    <scope>NUCLEOTIDE SEQUENCE</scope>
    <source>
        <strain evidence="3">LMG27198</strain>
    </source>
</reference>
<dbReference type="EMBL" id="BSEC01000001">
    <property type="protein sequence ID" value="GLI91334.1"/>
    <property type="molecule type" value="Genomic_DNA"/>
</dbReference>
<keyword evidence="1" id="KW-0812">Transmembrane</keyword>
<keyword evidence="1" id="KW-1133">Transmembrane helix</keyword>
<dbReference type="Pfam" id="PF11127">
    <property type="entry name" value="YgaP-like_TM"/>
    <property type="match status" value="1"/>
</dbReference>
<evidence type="ECO:0000313" key="4">
    <source>
        <dbReference type="Proteomes" id="UP001144323"/>
    </source>
</evidence>
<dbReference type="AlphaFoldDB" id="A0A9W6GQW7"/>
<keyword evidence="4" id="KW-1185">Reference proteome</keyword>
<dbReference type="Proteomes" id="UP001144323">
    <property type="component" value="Unassembled WGS sequence"/>
</dbReference>
<feature type="transmembrane region" description="Helical" evidence="1">
    <location>
        <begin position="12"/>
        <end position="28"/>
    </location>
</feature>
<name>A0A9W6GQW7_9HYPH</name>
<accession>A0A9W6GQW7</accession>
<feature type="domain" description="Inner membrane protein YgaP-like transmembrane" evidence="2">
    <location>
        <begin position="1"/>
        <end position="59"/>
    </location>
</feature>
<evidence type="ECO:0000256" key="1">
    <source>
        <dbReference type="SAM" id="Phobius"/>
    </source>
</evidence>
<dbReference type="InterPro" id="IPR021309">
    <property type="entry name" value="YgaP-like_TM"/>
</dbReference>
<proteinExistence type="predicted"/>
<gene>
    <name evidence="3" type="ORF">LMG27198_03260</name>
</gene>
<feature type="transmembrane region" description="Helical" evidence="1">
    <location>
        <begin position="34"/>
        <end position="54"/>
    </location>
</feature>
<keyword evidence="1" id="KW-0472">Membrane</keyword>
<protein>
    <recommendedName>
        <fullName evidence="2">Inner membrane protein YgaP-like transmembrane domain-containing protein</fullName>
    </recommendedName>
</protein>
<evidence type="ECO:0000313" key="3">
    <source>
        <dbReference type="EMBL" id="GLI91334.1"/>
    </source>
</evidence>
<evidence type="ECO:0000259" key="2">
    <source>
        <dbReference type="Pfam" id="PF11127"/>
    </source>
</evidence>
<dbReference type="RefSeq" id="WP_281799923.1">
    <property type="nucleotide sequence ID" value="NZ_BSEC01000001.1"/>
</dbReference>
<organism evidence="3 4">
    <name type="scientific">Methylocystis echinoides</name>
    <dbReference type="NCBI Taxonomy" id="29468"/>
    <lineage>
        <taxon>Bacteria</taxon>
        <taxon>Pseudomonadati</taxon>
        <taxon>Pseudomonadota</taxon>
        <taxon>Alphaproteobacteria</taxon>
        <taxon>Hyphomicrobiales</taxon>
        <taxon>Methylocystaceae</taxon>
        <taxon>Methylocystis</taxon>
    </lineage>
</organism>